<feature type="region of interest" description="Disordered" evidence="1">
    <location>
        <begin position="433"/>
        <end position="507"/>
    </location>
</feature>
<evidence type="ECO:0000256" key="1">
    <source>
        <dbReference type="SAM" id="MobiDB-lite"/>
    </source>
</evidence>
<dbReference type="EMBL" id="JAKOGI010001933">
    <property type="protein sequence ID" value="KAJ8423592.1"/>
    <property type="molecule type" value="Genomic_DNA"/>
</dbReference>
<gene>
    <name evidence="2" type="ORF">Cgig2_003876</name>
</gene>
<feature type="compositionally biased region" description="Pro residues" evidence="1">
    <location>
        <begin position="238"/>
        <end position="250"/>
    </location>
</feature>
<accession>A0A9Q1GLS3</accession>
<keyword evidence="3" id="KW-1185">Reference proteome</keyword>
<feature type="compositionally biased region" description="Basic and acidic residues" evidence="1">
    <location>
        <begin position="462"/>
        <end position="489"/>
    </location>
</feature>
<reference evidence="2" key="1">
    <citation type="submission" date="2022-04" db="EMBL/GenBank/DDBJ databases">
        <title>Carnegiea gigantea Genome sequencing and assembly v2.</title>
        <authorList>
            <person name="Copetti D."/>
            <person name="Sanderson M.J."/>
            <person name="Burquez A."/>
            <person name="Wojciechowski M.F."/>
        </authorList>
    </citation>
    <scope>NUCLEOTIDE SEQUENCE</scope>
    <source>
        <strain evidence="2">SGP5-SGP5p</strain>
        <tissue evidence="2">Aerial part</tissue>
    </source>
</reference>
<proteinExistence type="predicted"/>
<name>A0A9Q1GLS3_9CARY</name>
<evidence type="ECO:0000313" key="3">
    <source>
        <dbReference type="Proteomes" id="UP001153076"/>
    </source>
</evidence>
<organism evidence="2 3">
    <name type="scientific">Carnegiea gigantea</name>
    <dbReference type="NCBI Taxonomy" id="171969"/>
    <lineage>
        <taxon>Eukaryota</taxon>
        <taxon>Viridiplantae</taxon>
        <taxon>Streptophyta</taxon>
        <taxon>Embryophyta</taxon>
        <taxon>Tracheophyta</taxon>
        <taxon>Spermatophyta</taxon>
        <taxon>Magnoliopsida</taxon>
        <taxon>eudicotyledons</taxon>
        <taxon>Gunneridae</taxon>
        <taxon>Pentapetalae</taxon>
        <taxon>Caryophyllales</taxon>
        <taxon>Cactineae</taxon>
        <taxon>Cactaceae</taxon>
        <taxon>Cactoideae</taxon>
        <taxon>Echinocereeae</taxon>
        <taxon>Carnegiea</taxon>
    </lineage>
</organism>
<sequence>MLFDGREGLYFTSPHNDQLVVEMKVASNTNRHGKLSGHHNVGLFEETQCWQAARRPATGPRVLPCQHPATSGAVSRVWATRTSTFRQKAQTAPPPPTEALVIHTLASVEPKRSCAKAVDGIEEIHLDEEHPDRWGPHHHYPGALRPHHLHHQESRPHYTRSPHHPGHLYQEIHQLRVMTLVPILTVVLDVLNVRLKAAFLLKRVRGEDYQEFLKELCAILMPMPVALILSPSRLLSPRGPPSLPPRPPSPSSASPSGAYTRLPTLSTFGTPAGGRQFAPVEASPGMRQTQSTSWPLTLGQRPHLNNRHLLLGDLGWLGRARGGTRSTLRIIPKNEKPDGSKKEVIFKVRQLGKPIQRLPVTRLAPLTLQLFPHIHYPGHDRGHQLWTVVFPHVIMEVMGRPYFLHDQLPKRTMDRLPVVPIGKISPTRLTANEKELPPPRQARKCVPAKSEEVEGEVEGEVEDIHNPFEDSKERFEDDTVNWRRDEEGSRLPLSRKLVSLSKRDLRA</sequence>
<evidence type="ECO:0000313" key="2">
    <source>
        <dbReference type="EMBL" id="KAJ8423592.1"/>
    </source>
</evidence>
<protein>
    <submittedName>
        <fullName evidence="2">Uncharacterized protein</fullName>
    </submittedName>
</protein>
<feature type="region of interest" description="Disordered" evidence="1">
    <location>
        <begin position="237"/>
        <end position="265"/>
    </location>
</feature>
<dbReference type="Proteomes" id="UP001153076">
    <property type="component" value="Unassembled WGS sequence"/>
</dbReference>
<dbReference type="AlphaFoldDB" id="A0A9Q1GLS3"/>
<comment type="caution">
    <text evidence="2">The sequence shown here is derived from an EMBL/GenBank/DDBJ whole genome shotgun (WGS) entry which is preliminary data.</text>
</comment>
<feature type="region of interest" description="Disordered" evidence="1">
    <location>
        <begin position="273"/>
        <end position="292"/>
    </location>
</feature>